<dbReference type="CDD" id="cd02440">
    <property type="entry name" value="AdoMet_MTases"/>
    <property type="match status" value="1"/>
</dbReference>
<dbReference type="SUPFAM" id="SSF53335">
    <property type="entry name" value="S-adenosyl-L-methionine-dependent methyltransferases"/>
    <property type="match status" value="1"/>
</dbReference>
<name>A0ABR4XAL5_9MICO</name>
<comment type="caution">
    <text evidence="2">The sequence shown here is derived from an EMBL/GenBank/DDBJ whole genome shotgun (WGS) entry which is preliminary data.</text>
</comment>
<dbReference type="EMBL" id="AVPI01000087">
    <property type="protein sequence ID" value="KGN28846.1"/>
    <property type="molecule type" value="Genomic_DNA"/>
</dbReference>
<feature type="region of interest" description="Disordered" evidence="1">
    <location>
        <begin position="83"/>
        <end position="105"/>
    </location>
</feature>
<reference evidence="2 3" key="1">
    <citation type="submission" date="2013-08" db="EMBL/GenBank/DDBJ databases">
        <title>The genome sequence of Knoellia flava.</title>
        <authorList>
            <person name="Zhu W."/>
            <person name="Wang G."/>
        </authorList>
    </citation>
    <scope>NUCLEOTIDE SEQUENCE [LARGE SCALE GENOMIC DNA]</scope>
    <source>
        <strain evidence="2 3">TL1</strain>
    </source>
</reference>
<evidence type="ECO:0000313" key="3">
    <source>
        <dbReference type="Proteomes" id="UP000029990"/>
    </source>
</evidence>
<protein>
    <submittedName>
        <fullName evidence="2">Uncharacterized protein</fullName>
    </submittedName>
</protein>
<accession>A0ABR4XAL5</accession>
<evidence type="ECO:0000256" key="1">
    <source>
        <dbReference type="SAM" id="MobiDB-lite"/>
    </source>
</evidence>
<dbReference type="InterPro" id="IPR029063">
    <property type="entry name" value="SAM-dependent_MTases_sf"/>
</dbReference>
<feature type="compositionally biased region" description="Low complexity" evidence="1">
    <location>
        <begin position="83"/>
        <end position="98"/>
    </location>
</feature>
<keyword evidence="3" id="KW-1185">Reference proteome</keyword>
<sequence length="105" mass="10603">MPRVSASTPTSATSTAARAAGLGLAERVTFENRPAAEVTEPADVVVCIGSSHAFGESVADALPALRRLVRPGGCLVLARGRGRSVARASRTASGTTSSPCRPSPS</sequence>
<proteinExistence type="predicted"/>
<dbReference type="Gene3D" id="3.40.50.150">
    <property type="entry name" value="Vaccinia Virus protein VP39"/>
    <property type="match status" value="1"/>
</dbReference>
<organism evidence="2 3">
    <name type="scientific">Knoellia flava TL1</name>
    <dbReference type="NCBI Taxonomy" id="1385518"/>
    <lineage>
        <taxon>Bacteria</taxon>
        <taxon>Bacillati</taxon>
        <taxon>Actinomycetota</taxon>
        <taxon>Actinomycetes</taxon>
        <taxon>Micrococcales</taxon>
        <taxon>Intrasporangiaceae</taxon>
        <taxon>Knoellia</taxon>
    </lineage>
</organism>
<gene>
    <name evidence="2" type="ORF">N798_17340</name>
</gene>
<evidence type="ECO:0000313" key="2">
    <source>
        <dbReference type="EMBL" id="KGN28846.1"/>
    </source>
</evidence>
<dbReference type="Proteomes" id="UP000029990">
    <property type="component" value="Unassembled WGS sequence"/>
</dbReference>